<name>A0A812JKB1_9DINO</name>
<dbReference type="OrthoDB" id="447697at2759"/>
<reference evidence="2" key="1">
    <citation type="submission" date="2021-02" db="EMBL/GenBank/DDBJ databases">
        <authorList>
            <person name="Dougan E. K."/>
            <person name="Rhodes N."/>
            <person name="Thang M."/>
            <person name="Chan C."/>
        </authorList>
    </citation>
    <scope>NUCLEOTIDE SEQUENCE</scope>
</reference>
<evidence type="ECO:0000313" key="3">
    <source>
        <dbReference type="Proteomes" id="UP000604046"/>
    </source>
</evidence>
<accession>A0A812JKB1</accession>
<feature type="compositionally biased region" description="Polar residues" evidence="1">
    <location>
        <begin position="148"/>
        <end position="157"/>
    </location>
</feature>
<protein>
    <submittedName>
        <fullName evidence="2">Uncharacterized protein</fullName>
    </submittedName>
</protein>
<sequence length="562" mass="61840">MGSFRERRWEQDWVERAMFRRSSHVLKARSGRRSDAMPPSGPKVLTAARRWVQRSDDTCRVSVFAPGSAVEDTAASRRSGAENVVIAAARSLARKKEQFKPFDKAHVEKHFKERASALNDFAMQELQGTLEDDPPSPHKCMLPHRTGTPASPATVSTRADCFSPSPATPREAVSSAWSRGESPECRHEGLTRSARIHKLQQAILDHDEERLASIALGTFPLLGARGQAVLPVPPLPAEGLRMALPQRLRLATSNKIAKGSTRYELMESQVRAAEVRDLPLRHAAVEALDSFDSFDAVMPQGPGTIFPKPPYELKRACHTTQDILQRASELLKSNAAEDRWIPLAWRMASAAYYAEPEEVLRIARLLAQLARKQHGFTAATKKDFWQMANSALHSLTHRLKELGVELLIDIFESMGEMRFGSQAFLDSLLMQLLACHRQDHEVPTAQQAVRLCSSLAQMQRDPQRAGGSGGARRGERDSAPSSPLSGLGSRRRGAANMSGLHRVSALQNQQILAILQQRAQPQEDQAEAASAEADEFHSVAQLCENLTFADPGTASAGDGKGR</sequence>
<evidence type="ECO:0000313" key="2">
    <source>
        <dbReference type="EMBL" id="CAE7205406.1"/>
    </source>
</evidence>
<feature type="region of interest" description="Disordered" evidence="1">
    <location>
        <begin position="147"/>
        <end position="184"/>
    </location>
</feature>
<comment type="caution">
    <text evidence="2">The sequence shown here is derived from an EMBL/GenBank/DDBJ whole genome shotgun (WGS) entry which is preliminary data.</text>
</comment>
<feature type="compositionally biased region" description="Low complexity" evidence="1">
    <location>
        <begin position="479"/>
        <end position="488"/>
    </location>
</feature>
<evidence type="ECO:0000256" key="1">
    <source>
        <dbReference type="SAM" id="MobiDB-lite"/>
    </source>
</evidence>
<dbReference type="AlphaFoldDB" id="A0A812JKB1"/>
<proteinExistence type="predicted"/>
<organism evidence="2 3">
    <name type="scientific">Symbiodinium natans</name>
    <dbReference type="NCBI Taxonomy" id="878477"/>
    <lineage>
        <taxon>Eukaryota</taxon>
        <taxon>Sar</taxon>
        <taxon>Alveolata</taxon>
        <taxon>Dinophyceae</taxon>
        <taxon>Suessiales</taxon>
        <taxon>Symbiodiniaceae</taxon>
        <taxon>Symbiodinium</taxon>
    </lineage>
</organism>
<gene>
    <name evidence="2" type="ORF">SNAT2548_LOCUS6474</name>
</gene>
<dbReference type="EMBL" id="CAJNDS010000432">
    <property type="protein sequence ID" value="CAE7205406.1"/>
    <property type="molecule type" value="Genomic_DNA"/>
</dbReference>
<dbReference type="Proteomes" id="UP000604046">
    <property type="component" value="Unassembled WGS sequence"/>
</dbReference>
<feature type="region of interest" description="Disordered" evidence="1">
    <location>
        <begin position="457"/>
        <end position="493"/>
    </location>
</feature>
<keyword evidence="3" id="KW-1185">Reference proteome</keyword>